<feature type="domain" description="CobQ/CobB/MinD/ParA nucleotide binding" evidence="3">
    <location>
        <begin position="133"/>
        <end position="302"/>
    </location>
</feature>
<gene>
    <name evidence="4" type="ORF">AACH06_07475</name>
</gene>
<sequence length="302" mass="32536">MNAKGGPGEEPDLDSIQSLDQADLKVRAIGELIRDARNLSAEDVERISKYQREHKLRFGEAAIALGLANAEDVLFALSQQFQYAYADEDRRKANPELVALTQPFGHQAEAFRAIRSQILLRTHSEDETQRRALAVVSPDTGDGKTYFCANLAVALAQLGAKVLVVDADMRGARLHQIFGVDNSRGLSNLLAGRGGKNVVKSVPDVPNLWVIPVGVQPPNPLELVEGPAFGLLLRELTSKFDHVLIDTPAAVFGSDGVVIAARCGAALVVARRNASKVSKLQDLVVSLQAGQSRLAGVVMNEF</sequence>
<dbReference type="InterPro" id="IPR002586">
    <property type="entry name" value="CobQ/CobB/MinD/ParA_Nub-bd_dom"/>
</dbReference>
<evidence type="ECO:0000256" key="2">
    <source>
        <dbReference type="ARBA" id="ARBA00022840"/>
    </source>
</evidence>
<dbReference type="RefSeq" id="WP_341425024.1">
    <property type="nucleotide sequence ID" value="NZ_JBBUTG010000003.1"/>
</dbReference>
<evidence type="ECO:0000256" key="1">
    <source>
        <dbReference type="ARBA" id="ARBA00022741"/>
    </source>
</evidence>
<dbReference type="EC" id="2.7.10.2" evidence="4"/>
<dbReference type="InterPro" id="IPR027417">
    <property type="entry name" value="P-loop_NTPase"/>
</dbReference>
<dbReference type="SUPFAM" id="SSF52540">
    <property type="entry name" value="P-loop containing nucleoside triphosphate hydrolases"/>
    <property type="match status" value="1"/>
</dbReference>
<dbReference type="Gene3D" id="3.40.50.300">
    <property type="entry name" value="P-loop containing nucleotide triphosphate hydrolases"/>
    <property type="match status" value="1"/>
</dbReference>
<dbReference type="GO" id="GO:0004715">
    <property type="term" value="F:non-membrane spanning protein tyrosine kinase activity"/>
    <property type="evidence" value="ECO:0007669"/>
    <property type="project" value="UniProtKB-EC"/>
</dbReference>
<organism evidence="4 5">
    <name type="scientific">Ideonella lacteola</name>
    <dbReference type="NCBI Taxonomy" id="2984193"/>
    <lineage>
        <taxon>Bacteria</taxon>
        <taxon>Pseudomonadati</taxon>
        <taxon>Pseudomonadota</taxon>
        <taxon>Betaproteobacteria</taxon>
        <taxon>Burkholderiales</taxon>
        <taxon>Sphaerotilaceae</taxon>
        <taxon>Ideonella</taxon>
    </lineage>
</organism>
<evidence type="ECO:0000259" key="3">
    <source>
        <dbReference type="Pfam" id="PF01656"/>
    </source>
</evidence>
<dbReference type="SUPFAM" id="SSF160246">
    <property type="entry name" value="EspE N-terminal domain-like"/>
    <property type="match status" value="1"/>
</dbReference>
<dbReference type="Pfam" id="PF01656">
    <property type="entry name" value="CbiA"/>
    <property type="match status" value="1"/>
</dbReference>
<dbReference type="PANTHER" id="PTHR32309">
    <property type="entry name" value="TYROSINE-PROTEIN KINASE"/>
    <property type="match status" value="1"/>
</dbReference>
<protein>
    <submittedName>
        <fullName evidence="4">Polysaccharide biosynthesis tyrosine autokinase</fullName>
        <ecNumber evidence="4">2.7.10.2</ecNumber>
    </submittedName>
</protein>
<evidence type="ECO:0000313" key="5">
    <source>
        <dbReference type="Proteomes" id="UP001371218"/>
    </source>
</evidence>
<keyword evidence="4" id="KW-0808">Transferase</keyword>
<accession>A0ABU9BLK2</accession>
<keyword evidence="2" id="KW-0067">ATP-binding</keyword>
<dbReference type="CDD" id="cd05387">
    <property type="entry name" value="BY-kinase"/>
    <property type="match status" value="1"/>
</dbReference>
<dbReference type="InterPro" id="IPR037257">
    <property type="entry name" value="T2SS_E_N_sf"/>
</dbReference>
<keyword evidence="5" id="KW-1185">Reference proteome</keyword>
<dbReference type="PANTHER" id="PTHR32309:SF13">
    <property type="entry name" value="FERRIC ENTEROBACTIN TRANSPORT PROTEIN FEPE"/>
    <property type="match status" value="1"/>
</dbReference>
<dbReference type="NCBIfam" id="TIGR01007">
    <property type="entry name" value="eps_fam"/>
    <property type="match status" value="1"/>
</dbReference>
<dbReference type="EMBL" id="JBBUTG010000003">
    <property type="protein sequence ID" value="MEK8030664.1"/>
    <property type="molecule type" value="Genomic_DNA"/>
</dbReference>
<comment type="caution">
    <text evidence="4">The sequence shown here is derived from an EMBL/GenBank/DDBJ whole genome shotgun (WGS) entry which is preliminary data.</text>
</comment>
<name>A0ABU9BLK2_9BURK</name>
<reference evidence="4 5" key="1">
    <citation type="submission" date="2024-04" db="EMBL/GenBank/DDBJ databases">
        <title>Novel species of the genus Ideonella isolated from streams.</title>
        <authorList>
            <person name="Lu H."/>
        </authorList>
    </citation>
    <scope>NUCLEOTIDE SEQUENCE [LARGE SCALE GENOMIC DNA]</scope>
    <source>
        <strain evidence="4 5">DXS29W</strain>
    </source>
</reference>
<evidence type="ECO:0000313" key="4">
    <source>
        <dbReference type="EMBL" id="MEK8030664.1"/>
    </source>
</evidence>
<dbReference type="Proteomes" id="UP001371218">
    <property type="component" value="Unassembled WGS sequence"/>
</dbReference>
<keyword evidence="1" id="KW-0547">Nucleotide-binding</keyword>
<proteinExistence type="predicted"/>
<dbReference type="InterPro" id="IPR050445">
    <property type="entry name" value="Bact_polysacc_biosynth/exp"/>
</dbReference>
<dbReference type="InterPro" id="IPR005702">
    <property type="entry name" value="Wzc-like_C"/>
</dbReference>